<accession>A0A0S7Y1W7</accession>
<dbReference type="GO" id="GO:0005886">
    <property type="term" value="C:plasma membrane"/>
    <property type="evidence" value="ECO:0007669"/>
    <property type="project" value="UniProtKB-SubCell"/>
</dbReference>
<feature type="transmembrane region" description="Helical" evidence="9">
    <location>
        <begin position="29"/>
        <end position="55"/>
    </location>
</feature>
<comment type="function">
    <text evidence="9">Essential subunit of the Sec protein translocation channel SecYEG. Clamps together the 2 halves of SecY. May contact the channel plug during translocation.</text>
</comment>
<evidence type="ECO:0000256" key="5">
    <source>
        <dbReference type="ARBA" id="ARBA00022927"/>
    </source>
</evidence>
<keyword evidence="2 9" id="KW-0813">Transport</keyword>
<comment type="subcellular location">
    <subcellularLocation>
        <location evidence="9">Cell membrane</location>
        <topology evidence="9">Single-pass membrane protein</topology>
    </subcellularLocation>
    <subcellularLocation>
        <location evidence="1">Membrane</location>
    </subcellularLocation>
</comment>
<evidence type="ECO:0000256" key="9">
    <source>
        <dbReference type="HAMAP-Rule" id="MF_00422"/>
    </source>
</evidence>
<organism evidence="10 11">
    <name type="scientific">candidate division WOR-1 bacterium DG_54_3</name>
    <dbReference type="NCBI Taxonomy" id="1703775"/>
    <lineage>
        <taxon>Bacteria</taxon>
        <taxon>Bacillati</taxon>
        <taxon>Saganbacteria</taxon>
    </lineage>
</organism>
<evidence type="ECO:0000256" key="4">
    <source>
        <dbReference type="ARBA" id="ARBA00022692"/>
    </source>
</evidence>
<proteinExistence type="inferred from homology"/>
<dbReference type="GO" id="GO:0008320">
    <property type="term" value="F:protein transmembrane transporter activity"/>
    <property type="evidence" value="ECO:0007669"/>
    <property type="project" value="UniProtKB-UniRule"/>
</dbReference>
<dbReference type="GO" id="GO:0043952">
    <property type="term" value="P:protein transport by the Sec complex"/>
    <property type="evidence" value="ECO:0007669"/>
    <property type="project" value="UniProtKB-UniRule"/>
</dbReference>
<gene>
    <name evidence="9" type="primary">secE</name>
    <name evidence="10" type="ORF">AMJ44_05555</name>
</gene>
<protein>
    <recommendedName>
        <fullName evidence="9">Protein translocase subunit SecE</fullName>
    </recommendedName>
</protein>
<dbReference type="GO" id="GO:0009306">
    <property type="term" value="P:protein secretion"/>
    <property type="evidence" value="ECO:0007669"/>
    <property type="project" value="UniProtKB-UniRule"/>
</dbReference>
<dbReference type="EMBL" id="LIZX01000041">
    <property type="protein sequence ID" value="KPJ68754.1"/>
    <property type="molecule type" value="Genomic_DNA"/>
</dbReference>
<keyword evidence="4 9" id="KW-0812">Transmembrane</keyword>
<dbReference type="PANTHER" id="PTHR33910:SF1">
    <property type="entry name" value="PROTEIN TRANSLOCASE SUBUNIT SECE"/>
    <property type="match status" value="1"/>
</dbReference>
<keyword evidence="6 9" id="KW-1133">Transmembrane helix</keyword>
<name>A0A0S7Y1W7_UNCSA</name>
<dbReference type="AlphaFoldDB" id="A0A0S7Y1W7"/>
<dbReference type="PANTHER" id="PTHR33910">
    <property type="entry name" value="PROTEIN TRANSLOCASE SUBUNIT SECE"/>
    <property type="match status" value="1"/>
</dbReference>
<evidence type="ECO:0000313" key="10">
    <source>
        <dbReference type="EMBL" id="KPJ68754.1"/>
    </source>
</evidence>
<evidence type="ECO:0000256" key="3">
    <source>
        <dbReference type="ARBA" id="ARBA00022475"/>
    </source>
</evidence>
<dbReference type="HAMAP" id="MF_00422">
    <property type="entry name" value="SecE"/>
    <property type="match status" value="1"/>
</dbReference>
<keyword evidence="3 9" id="KW-1003">Cell membrane</keyword>
<keyword evidence="7 9" id="KW-0811">Translocation</keyword>
<evidence type="ECO:0000256" key="7">
    <source>
        <dbReference type="ARBA" id="ARBA00023010"/>
    </source>
</evidence>
<dbReference type="InterPro" id="IPR001901">
    <property type="entry name" value="Translocase_SecE/Sec61-g"/>
</dbReference>
<evidence type="ECO:0000256" key="1">
    <source>
        <dbReference type="ARBA" id="ARBA00004370"/>
    </source>
</evidence>
<evidence type="ECO:0000313" key="11">
    <source>
        <dbReference type="Proteomes" id="UP000051861"/>
    </source>
</evidence>
<sequence>MKEKLNKVVKFFKETRAETKKVVWPERRYVAVATLIILVLVLMTGAYIMGIDFIFSRIFGFLMR</sequence>
<comment type="subunit">
    <text evidence="9">Component of the Sec protein translocase complex. Heterotrimer consisting of SecY, SecE and SecG subunits. The heterotrimers can form oligomers, although 1 heterotrimer is thought to be able to translocate proteins. Interacts with the ribosome. Interacts with SecDF, and other proteins may be involved. Interacts with SecA.</text>
</comment>
<evidence type="ECO:0000256" key="2">
    <source>
        <dbReference type="ARBA" id="ARBA00022448"/>
    </source>
</evidence>
<evidence type="ECO:0000256" key="8">
    <source>
        <dbReference type="ARBA" id="ARBA00023136"/>
    </source>
</evidence>
<dbReference type="Gene3D" id="1.20.5.1030">
    <property type="entry name" value="Preprotein translocase secy subunit"/>
    <property type="match status" value="1"/>
</dbReference>
<dbReference type="GO" id="GO:0065002">
    <property type="term" value="P:intracellular protein transmembrane transport"/>
    <property type="evidence" value="ECO:0007669"/>
    <property type="project" value="UniProtKB-UniRule"/>
</dbReference>
<dbReference type="NCBIfam" id="TIGR00964">
    <property type="entry name" value="secE_bact"/>
    <property type="match status" value="1"/>
</dbReference>
<dbReference type="GO" id="GO:0006605">
    <property type="term" value="P:protein targeting"/>
    <property type="evidence" value="ECO:0007669"/>
    <property type="project" value="UniProtKB-UniRule"/>
</dbReference>
<evidence type="ECO:0000256" key="6">
    <source>
        <dbReference type="ARBA" id="ARBA00022989"/>
    </source>
</evidence>
<keyword evidence="8 9" id="KW-0472">Membrane</keyword>
<dbReference type="InterPro" id="IPR038379">
    <property type="entry name" value="SecE_sf"/>
</dbReference>
<reference evidence="10 11" key="1">
    <citation type="journal article" date="2015" name="Microbiome">
        <title>Genomic resolution of linkages in carbon, nitrogen, and sulfur cycling among widespread estuary sediment bacteria.</title>
        <authorList>
            <person name="Baker B.J."/>
            <person name="Lazar C.S."/>
            <person name="Teske A.P."/>
            <person name="Dick G.J."/>
        </authorList>
    </citation>
    <scope>NUCLEOTIDE SEQUENCE [LARGE SCALE GENOMIC DNA]</scope>
    <source>
        <strain evidence="10">DG_54_3</strain>
    </source>
</reference>
<dbReference type="Pfam" id="PF00584">
    <property type="entry name" value="SecE"/>
    <property type="match status" value="1"/>
</dbReference>
<keyword evidence="5 9" id="KW-0653">Protein transport</keyword>
<dbReference type="InterPro" id="IPR005807">
    <property type="entry name" value="SecE_bac"/>
</dbReference>
<comment type="caution">
    <text evidence="10">The sequence shown here is derived from an EMBL/GenBank/DDBJ whole genome shotgun (WGS) entry which is preliminary data.</text>
</comment>
<dbReference type="Proteomes" id="UP000051861">
    <property type="component" value="Unassembled WGS sequence"/>
</dbReference>
<comment type="similarity">
    <text evidence="9">Belongs to the SecE/SEC61-gamma family.</text>
</comment>